<evidence type="ECO:0000313" key="3">
    <source>
        <dbReference type="EMBL" id="EKF37627.1"/>
    </source>
</evidence>
<feature type="compositionally biased region" description="Polar residues" evidence="1">
    <location>
        <begin position="306"/>
        <end position="327"/>
    </location>
</feature>
<evidence type="ECO:0000256" key="2">
    <source>
        <dbReference type="SAM" id="SignalP"/>
    </source>
</evidence>
<comment type="caution">
    <text evidence="3">The sequence shown here is derived from an EMBL/GenBank/DDBJ whole genome shotgun (WGS) entry which is preliminary data.</text>
</comment>
<feature type="region of interest" description="Disordered" evidence="1">
    <location>
        <begin position="235"/>
        <end position="423"/>
    </location>
</feature>
<proteinExistence type="predicted"/>
<dbReference type="AlphaFoldDB" id="K2P969"/>
<organism evidence="3 4">
    <name type="scientific">Trypanosoma cruzi marinkellei</name>
    <dbReference type="NCBI Taxonomy" id="85056"/>
    <lineage>
        <taxon>Eukaryota</taxon>
        <taxon>Discoba</taxon>
        <taxon>Euglenozoa</taxon>
        <taxon>Kinetoplastea</taxon>
        <taxon>Metakinetoplastina</taxon>
        <taxon>Trypanosomatida</taxon>
        <taxon>Trypanosomatidae</taxon>
        <taxon>Trypanosoma</taxon>
        <taxon>Schizotrypanum</taxon>
    </lineage>
</organism>
<feature type="compositionally biased region" description="Basic and acidic residues" evidence="1">
    <location>
        <begin position="287"/>
        <end position="303"/>
    </location>
</feature>
<accession>K2P969</accession>
<name>K2P969_TRYCR</name>
<evidence type="ECO:0000256" key="1">
    <source>
        <dbReference type="SAM" id="MobiDB-lite"/>
    </source>
</evidence>
<feature type="chain" id="PRO_5003862902" evidence="2">
    <location>
        <begin position="26"/>
        <end position="465"/>
    </location>
</feature>
<feature type="compositionally biased region" description="Basic and acidic residues" evidence="1">
    <location>
        <begin position="247"/>
        <end position="258"/>
    </location>
</feature>
<feature type="compositionally biased region" description="Low complexity" evidence="1">
    <location>
        <begin position="396"/>
        <end position="414"/>
    </location>
</feature>
<reference evidence="3 4" key="1">
    <citation type="journal article" date="2012" name="BMC Genomics">
        <title>Comparative genomic analysis of human infective Trypanosoma cruzi lineages with the bat-restricted subspecies T. cruzi marinkellei.</title>
        <authorList>
            <person name="Franzen O."/>
            <person name="Talavera-Lopez C."/>
            <person name="Ochaya S."/>
            <person name="Butler C.E."/>
            <person name="Messenger L.A."/>
            <person name="Lewis M.D."/>
            <person name="Llewellyn M.S."/>
            <person name="Marinkelle C.J."/>
            <person name="Tyler K.M."/>
            <person name="Miles M.A."/>
            <person name="Andersson B."/>
        </authorList>
    </citation>
    <scope>NUCLEOTIDE SEQUENCE [LARGE SCALE GENOMIC DNA]</scope>
    <source>
        <strain evidence="3 4">B7</strain>
    </source>
</reference>
<feature type="signal peptide" evidence="2">
    <location>
        <begin position="1"/>
        <end position="25"/>
    </location>
</feature>
<evidence type="ECO:0000313" key="4">
    <source>
        <dbReference type="Proteomes" id="UP000007350"/>
    </source>
</evidence>
<sequence length="465" mass="48446">FFKIMNKRNPCFIVFICFRCPAVCSLPLPASVTLHASQTHSYAWHAHKCLRGITFEDGCMRAGATLCSPLFCVCFNVFTLLLFVYLCFVFNCFACVFSVCLLRGVVCFCPFIRFNCLMVCVRCRCWAAAICDCAVAVRGVAAVSLLLLPLCVDGELVCAEGCTQVTGVMAMMMTGRVLLVCALCVLWCGAGGGDALFFGNDDEMNEYYYGVNSTYCKYFPGNFFKCNKTNATEPASATANSVTGRSGGEREGDSRGHLDGGGPAESQGQQLQESVAGKPGAVGHTQELPEQKSKDESPPKAESPEGPTNSKNTMSSGEPQDPITTTELQSAQSPLQSQPPAAGNPTATGDSSPEPETAASSDATGSTPAGAGAEPTSPSPAGHAAASVPGENSAAEGTPDNNTNTTDTATGEGNSTAAGMPAPLFSAPTKSALGSSVGNDACFHDTRLHAWLLLVLAALAYGTLG</sequence>
<keyword evidence="4" id="KW-1185">Reference proteome</keyword>
<protein>
    <submittedName>
        <fullName evidence="3">Mucin-associated surface protein (MASP), putative</fullName>
    </submittedName>
</protein>
<gene>
    <name evidence="3" type="ORF">MOQ_002178</name>
</gene>
<feature type="compositionally biased region" description="Low complexity" evidence="1">
    <location>
        <begin position="328"/>
        <end position="341"/>
    </location>
</feature>
<feature type="non-terminal residue" evidence="3">
    <location>
        <position position="1"/>
    </location>
</feature>
<feature type="compositionally biased region" description="Polar residues" evidence="1">
    <location>
        <begin position="358"/>
        <end position="367"/>
    </location>
</feature>
<dbReference type="Proteomes" id="UP000007350">
    <property type="component" value="Unassembled WGS sequence"/>
</dbReference>
<keyword evidence="2" id="KW-0732">Signal</keyword>
<dbReference type="EMBL" id="AHKC01008714">
    <property type="protein sequence ID" value="EKF37627.1"/>
    <property type="molecule type" value="Genomic_DNA"/>
</dbReference>